<reference evidence="1 2" key="1">
    <citation type="submission" date="2022-01" db="EMBL/GenBank/DDBJ databases">
        <title>Whole genome-based taxonomy of the Shewanellaceae.</title>
        <authorList>
            <person name="Martin-Rodriguez A.J."/>
        </authorList>
    </citation>
    <scope>NUCLEOTIDE SEQUENCE [LARGE SCALE GENOMIC DNA]</scope>
    <source>
        <strain evidence="1 2">DSM 17177</strain>
    </source>
</reference>
<protein>
    <submittedName>
        <fullName evidence="1">Uncharacterized protein</fullName>
    </submittedName>
</protein>
<organism evidence="1 2">
    <name type="scientific">Shewanella surugensis</name>
    <dbReference type="NCBI Taxonomy" id="212020"/>
    <lineage>
        <taxon>Bacteria</taxon>
        <taxon>Pseudomonadati</taxon>
        <taxon>Pseudomonadota</taxon>
        <taxon>Gammaproteobacteria</taxon>
        <taxon>Alteromonadales</taxon>
        <taxon>Shewanellaceae</taxon>
        <taxon>Shewanella</taxon>
    </lineage>
</organism>
<proteinExistence type="predicted"/>
<sequence>MPAALFSGFVLNVDSNALDKLMINYGISNVDIGYLLLNMNKECSFSNVTDGSGINPVTGHETEYQRFVANGGSLGLIVSGDIGSTTQDPLMACTENELTSFIVNAIEAAPVTIDRITFDRAIVVSGV</sequence>
<dbReference type="RefSeq" id="WP_248943511.1">
    <property type="nucleotide sequence ID" value="NZ_JAKIKS010000364.1"/>
</dbReference>
<comment type="caution">
    <text evidence="1">The sequence shown here is derived from an EMBL/GenBank/DDBJ whole genome shotgun (WGS) entry which is preliminary data.</text>
</comment>
<evidence type="ECO:0000313" key="2">
    <source>
        <dbReference type="Proteomes" id="UP001203423"/>
    </source>
</evidence>
<keyword evidence="2" id="KW-1185">Reference proteome</keyword>
<gene>
    <name evidence="1" type="ORF">L2764_27550</name>
</gene>
<dbReference type="EMBL" id="JAKIKS010000364">
    <property type="protein sequence ID" value="MCL1128083.1"/>
    <property type="molecule type" value="Genomic_DNA"/>
</dbReference>
<accession>A0ABT0LK33</accession>
<evidence type="ECO:0000313" key="1">
    <source>
        <dbReference type="EMBL" id="MCL1128083.1"/>
    </source>
</evidence>
<name>A0ABT0LK33_9GAMM</name>
<dbReference type="Proteomes" id="UP001203423">
    <property type="component" value="Unassembled WGS sequence"/>
</dbReference>